<evidence type="ECO:0000256" key="19">
    <source>
        <dbReference type="SAM" id="Phobius"/>
    </source>
</evidence>
<keyword evidence="13 19" id="KW-1133">Transmembrane helix</keyword>
<protein>
    <recommendedName>
        <fullName evidence="9">Bifunctional lycopene cyclase/phytoene synthase</fullName>
        <ecNumber evidence="8">2.5.1.32</ecNumber>
        <ecNumber evidence="7">5.5.1.19</ecNumber>
    </recommendedName>
</protein>
<dbReference type="EMBL" id="NCKV01009867">
    <property type="protein sequence ID" value="RWS22090.1"/>
    <property type="molecule type" value="Genomic_DNA"/>
</dbReference>
<dbReference type="GO" id="GO:0016020">
    <property type="term" value="C:membrane"/>
    <property type="evidence" value="ECO:0007669"/>
    <property type="project" value="UniProtKB-SubCell"/>
</dbReference>
<evidence type="ECO:0000256" key="13">
    <source>
        <dbReference type="ARBA" id="ARBA00022989"/>
    </source>
</evidence>
<reference evidence="20 21" key="1">
    <citation type="journal article" date="2018" name="Gigascience">
        <title>Genomes of trombidid mites reveal novel predicted allergens and laterally-transferred genes associated with secondary metabolism.</title>
        <authorList>
            <person name="Dong X."/>
            <person name="Chaisiri K."/>
            <person name="Xia D."/>
            <person name="Armstrong S.D."/>
            <person name="Fang Y."/>
            <person name="Donnelly M.J."/>
            <person name="Kadowaki T."/>
            <person name="McGarry J.W."/>
            <person name="Darby A.C."/>
            <person name="Makepeace B.L."/>
        </authorList>
    </citation>
    <scope>NUCLEOTIDE SEQUENCE [LARGE SCALE GENOMIC DNA]</scope>
    <source>
        <strain evidence="20">UoL-UT</strain>
    </source>
</reference>
<dbReference type="SUPFAM" id="SSF48576">
    <property type="entry name" value="Terpenoid synthases"/>
    <property type="match status" value="1"/>
</dbReference>
<dbReference type="GO" id="GO:0016872">
    <property type="term" value="F:intramolecular lyase activity"/>
    <property type="evidence" value="ECO:0007669"/>
    <property type="project" value="InterPro"/>
</dbReference>
<evidence type="ECO:0000256" key="7">
    <source>
        <dbReference type="ARBA" id="ARBA00012242"/>
    </source>
</evidence>
<evidence type="ECO:0000256" key="5">
    <source>
        <dbReference type="ARBA" id="ARBA00008247"/>
    </source>
</evidence>
<evidence type="ECO:0000313" key="21">
    <source>
        <dbReference type="Proteomes" id="UP000288716"/>
    </source>
</evidence>
<dbReference type="InterPro" id="IPR002060">
    <property type="entry name" value="Squ/phyt_synthse"/>
</dbReference>
<evidence type="ECO:0000256" key="12">
    <source>
        <dbReference type="ARBA" id="ARBA00022746"/>
    </source>
</evidence>
<evidence type="ECO:0000256" key="6">
    <source>
        <dbReference type="ARBA" id="ARBA00008406"/>
    </source>
</evidence>
<comment type="caution">
    <text evidence="20">The sequence shown here is derived from an EMBL/GenBank/DDBJ whole genome shotgun (WGS) entry which is preliminary data.</text>
</comment>
<dbReference type="EC" id="5.5.1.19" evidence="7"/>
<evidence type="ECO:0000256" key="15">
    <source>
        <dbReference type="ARBA" id="ARBA00023235"/>
    </source>
</evidence>
<evidence type="ECO:0000256" key="10">
    <source>
        <dbReference type="ARBA" id="ARBA00022679"/>
    </source>
</evidence>
<name>A0A443S3H4_9ACAR</name>
<evidence type="ECO:0000256" key="1">
    <source>
        <dbReference type="ARBA" id="ARBA00001805"/>
    </source>
</evidence>
<feature type="non-terminal residue" evidence="20">
    <location>
        <position position="465"/>
    </location>
</feature>
<keyword evidence="21" id="KW-1185">Reference proteome</keyword>
<comment type="catalytic activity">
    <reaction evidence="17">
        <text>gamma-carotene = all-trans-beta-carotene</text>
        <dbReference type="Rhea" id="RHEA:32239"/>
        <dbReference type="ChEBI" id="CHEBI:17579"/>
        <dbReference type="ChEBI" id="CHEBI:27740"/>
        <dbReference type="EC" id="5.5.1.19"/>
    </reaction>
</comment>
<proteinExistence type="inferred from homology"/>
<dbReference type="EC" id="2.5.1.32" evidence="8"/>
<evidence type="ECO:0000256" key="2">
    <source>
        <dbReference type="ARBA" id="ARBA00004141"/>
    </source>
</evidence>
<dbReference type="PANTHER" id="PTHR31480">
    <property type="entry name" value="BIFUNCTIONAL LYCOPENE CYCLASE/PHYTOENE SYNTHASE"/>
    <property type="match status" value="1"/>
</dbReference>
<feature type="transmembrane region" description="Helical" evidence="19">
    <location>
        <begin position="220"/>
        <end position="237"/>
    </location>
</feature>
<feature type="transmembrane region" description="Helical" evidence="19">
    <location>
        <begin position="174"/>
        <end position="193"/>
    </location>
</feature>
<feature type="transmembrane region" description="Helical" evidence="19">
    <location>
        <begin position="6"/>
        <end position="23"/>
    </location>
</feature>
<organism evidence="20 21">
    <name type="scientific">Leptotrombidium deliense</name>
    <dbReference type="NCBI Taxonomy" id="299467"/>
    <lineage>
        <taxon>Eukaryota</taxon>
        <taxon>Metazoa</taxon>
        <taxon>Ecdysozoa</taxon>
        <taxon>Arthropoda</taxon>
        <taxon>Chelicerata</taxon>
        <taxon>Arachnida</taxon>
        <taxon>Acari</taxon>
        <taxon>Acariformes</taxon>
        <taxon>Trombidiformes</taxon>
        <taxon>Prostigmata</taxon>
        <taxon>Anystina</taxon>
        <taxon>Parasitengona</taxon>
        <taxon>Trombiculoidea</taxon>
        <taxon>Trombiculidae</taxon>
        <taxon>Leptotrombidium</taxon>
    </lineage>
</organism>
<feature type="transmembrane region" description="Helical" evidence="19">
    <location>
        <begin position="78"/>
        <end position="98"/>
    </location>
</feature>
<dbReference type="OrthoDB" id="6490869at2759"/>
<evidence type="ECO:0000256" key="3">
    <source>
        <dbReference type="ARBA" id="ARBA00005089"/>
    </source>
</evidence>
<dbReference type="GO" id="GO:0016740">
    <property type="term" value="F:transferase activity"/>
    <property type="evidence" value="ECO:0007669"/>
    <property type="project" value="UniProtKB-KW"/>
</dbReference>
<keyword evidence="10" id="KW-0808">Transferase</keyword>
<dbReference type="Gene3D" id="1.10.600.10">
    <property type="entry name" value="Farnesyl Diphosphate Synthase"/>
    <property type="match status" value="1"/>
</dbReference>
<evidence type="ECO:0000256" key="4">
    <source>
        <dbReference type="ARBA" id="ARBA00005172"/>
    </source>
</evidence>
<dbReference type="AlphaFoldDB" id="A0A443S3H4"/>
<accession>A0A443S3H4</accession>
<evidence type="ECO:0000256" key="8">
    <source>
        <dbReference type="ARBA" id="ARBA00012396"/>
    </source>
</evidence>
<comment type="similarity">
    <text evidence="5">In the N-terminal section; belongs to the lycopene beta-cyclase family.</text>
</comment>
<evidence type="ECO:0000256" key="17">
    <source>
        <dbReference type="ARBA" id="ARBA00029313"/>
    </source>
</evidence>
<feature type="transmembrane region" description="Helical" evidence="19">
    <location>
        <begin position="35"/>
        <end position="58"/>
    </location>
</feature>
<dbReference type="NCBIfam" id="TIGR03462">
    <property type="entry name" value="CarR_dom_SF"/>
    <property type="match status" value="2"/>
</dbReference>
<keyword evidence="12" id="KW-0125">Carotenoid biosynthesis</keyword>
<dbReference type="UniPathway" id="UPA00802"/>
<comment type="pathway">
    <text evidence="4">Carotenoid biosynthesis; phytoene biosynthesis; all-trans-phytoene from geranylgeranyl diphosphate: step 1/1.</text>
</comment>
<dbReference type="STRING" id="299467.A0A443S3H4"/>
<evidence type="ECO:0000313" key="20">
    <source>
        <dbReference type="EMBL" id="RWS22090.1"/>
    </source>
</evidence>
<comment type="subcellular location">
    <subcellularLocation>
        <location evidence="2">Membrane</location>
        <topology evidence="2">Multi-pass membrane protein</topology>
    </subcellularLocation>
</comment>
<feature type="transmembrane region" description="Helical" evidence="19">
    <location>
        <begin position="119"/>
        <end position="136"/>
    </location>
</feature>
<evidence type="ECO:0000256" key="16">
    <source>
        <dbReference type="ARBA" id="ARBA00023268"/>
    </source>
</evidence>
<comment type="similarity">
    <text evidence="6">In the C-terminal section; belongs to the phytoene/squalene synthase family.</text>
</comment>
<keyword evidence="11 19" id="KW-0812">Transmembrane</keyword>
<comment type="pathway">
    <text evidence="3">Carotenoid biosynthesis; beta-carotene biosynthesis.</text>
</comment>
<dbReference type="Pfam" id="PF00494">
    <property type="entry name" value="SQS_PSY"/>
    <property type="match status" value="1"/>
</dbReference>
<evidence type="ECO:0000256" key="9">
    <source>
        <dbReference type="ARBA" id="ARBA00018909"/>
    </source>
</evidence>
<dbReference type="GO" id="GO:0016117">
    <property type="term" value="P:carotenoid biosynthetic process"/>
    <property type="evidence" value="ECO:0007669"/>
    <property type="project" value="UniProtKB-KW"/>
</dbReference>
<dbReference type="InterPro" id="IPR017825">
    <property type="entry name" value="Lycopene_cyclase_dom"/>
</dbReference>
<dbReference type="VEuPathDB" id="VectorBase:LDEU009950"/>
<dbReference type="GO" id="GO:0045436">
    <property type="term" value="F:lycopene beta cyclase activity"/>
    <property type="evidence" value="ECO:0007669"/>
    <property type="project" value="UniProtKB-ARBA"/>
</dbReference>
<gene>
    <name evidence="20" type="ORF">B4U80_11485</name>
</gene>
<keyword evidence="15" id="KW-0413">Isomerase</keyword>
<dbReference type="Proteomes" id="UP000288716">
    <property type="component" value="Unassembled WGS sequence"/>
</dbReference>
<comment type="catalytic activity">
    <reaction evidence="1">
        <text>2 (2E,6E,10E)-geranylgeranyl diphosphate = 15-cis-phytoene + 2 diphosphate</text>
        <dbReference type="Rhea" id="RHEA:34475"/>
        <dbReference type="ChEBI" id="CHEBI:27787"/>
        <dbReference type="ChEBI" id="CHEBI:33019"/>
        <dbReference type="ChEBI" id="CHEBI:58756"/>
        <dbReference type="EC" id="2.5.1.32"/>
    </reaction>
</comment>
<dbReference type="InterPro" id="IPR008949">
    <property type="entry name" value="Isoprenoid_synthase_dom_sf"/>
</dbReference>
<comment type="catalytic activity">
    <reaction evidence="18">
        <text>all-trans-lycopene = gamma-carotene</text>
        <dbReference type="Rhea" id="RHEA:32219"/>
        <dbReference type="ChEBI" id="CHEBI:15948"/>
        <dbReference type="ChEBI" id="CHEBI:27740"/>
        <dbReference type="EC" id="5.5.1.19"/>
    </reaction>
</comment>
<evidence type="ECO:0000256" key="18">
    <source>
        <dbReference type="ARBA" id="ARBA00029335"/>
    </source>
</evidence>
<evidence type="ECO:0000256" key="14">
    <source>
        <dbReference type="ARBA" id="ARBA00023136"/>
    </source>
</evidence>
<keyword evidence="14 19" id="KW-0472">Membrane</keyword>
<evidence type="ECO:0000256" key="11">
    <source>
        <dbReference type="ARBA" id="ARBA00022692"/>
    </source>
</evidence>
<sequence length="465" mass="55008">MLTYLHVHLYYTLPLIFVLFLILKPFLCRKEKFKILFISIIALIYTTPWDNYIVYHGAWTYKENAVLFTIGYVPIEEYAYFVIMSVLNTLWTILCMRWSQPMLSMKQSKSEYNRLAIKWIPLITFSLIALWGLITIKPATNTFYLSCICLWFFPILALLWFGAYAYICNRLKSVIIAIIAPTIYLSYVDIIAMNENVWHIEEINSLQFLLINNQLPFEEFFFFLIVSTIIVFASCAYDKSLCVLDTYVHQYKHTNYKQFIRNILIAFFKNDFNEQIINDFKQCQLILMNASKSFTSSSIVFHSSIRLHLSILYAFCRITDDMIDEESTKAKQMEKLNLIKRFVDELFANRQETNYLINQNKSCNEINWKYYETKLRHEQLAAFKLIHLISCSLPSKPFYELINGYEFDLNEQLVIRNEHDLITYCEYVASSVGVLVTCIVIDRIGFIPRRMNDERVLEYARDMGK</sequence>
<dbReference type="UniPathway" id="UPA00799">
    <property type="reaction ID" value="UER00773"/>
</dbReference>
<keyword evidence="16" id="KW-0511">Multifunctional enzyme</keyword>
<feature type="transmembrane region" description="Helical" evidence="19">
    <location>
        <begin position="142"/>
        <end position="167"/>
    </location>
</feature>